<dbReference type="Gene3D" id="2.170.270.10">
    <property type="entry name" value="SET domain"/>
    <property type="match status" value="1"/>
</dbReference>
<dbReference type="Pfam" id="PF00628">
    <property type="entry name" value="PHD"/>
    <property type="match status" value="1"/>
</dbReference>
<evidence type="ECO:0000256" key="6">
    <source>
        <dbReference type="ARBA" id="ARBA00022691"/>
    </source>
</evidence>
<evidence type="ECO:0000256" key="8">
    <source>
        <dbReference type="ARBA" id="ARBA00022771"/>
    </source>
</evidence>
<organism evidence="18 19">
    <name type="scientific">Aphanomyces astaci</name>
    <name type="common">Crayfish plague agent</name>
    <dbReference type="NCBI Taxonomy" id="112090"/>
    <lineage>
        <taxon>Eukaryota</taxon>
        <taxon>Sar</taxon>
        <taxon>Stramenopiles</taxon>
        <taxon>Oomycota</taxon>
        <taxon>Saprolegniomycetes</taxon>
        <taxon>Saprolegniales</taxon>
        <taxon>Verrucalvaceae</taxon>
        <taxon>Aphanomyces</taxon>
    </lineage>
</organism>
<dbReference type="CDD" id="cd10531">
    <property type="entry name" value="SET_SETD2-like"/>
    <property type="match status" value="1"/>
</dbReference>
<dbReference type="GO" id="GO:0032259">
    <property type="term" value="P:methylation"/>
    <property type="evidence" value="ECO:0007669"/>
    <property type="project" value="UniProtKB-KW"/>
</dbReference>
<feature type="region of interest" description="Disordered" evidence="13">
    <location>
        <begin position="40"/>
        <end position="180"/>
    </location>
</feature>
<comment type="subcellular location">
    <subcellularLocation>
        <location evidence="2">Chromosome</location>
    </subcellularLocation>
    <subcellularLocation>
        <location evidence="1">Nucleus</location>
    </subcellularLocation>
</comment>
<dbReference type="GO" id="GO:0005694">
    <property type="term" value="C:chromosome"/>
    <property type="evidence" value="ECO:0007669"/>
    <property type="project" value="UniProtKB-SubCell"/>
</dbReference>
<evidence type="ECO:0000259" key="16">
    <source>
        <dbReference type="PROSITE" id="PS50868"/>
    </source>
</evidence>
<dbReference type="Pfam" id="PF00856">
    <property type="entry name" value="SET"/>
    <property type="match status" value="1"/>
</dbReference>
<dbReference type="SMART" id="SM00317">
    <property type="entry name" value="SET"/>
    <property type="match status" value="1"/>
</dbReference>
<sequence length="1097" mass="119444">MEIFTSSTAGPPQASEDTTDAVKVDASVDVVPEQHVLALHDVSHSEPCDGDAKVDKEQPNTKVDDDARATETITTEDKPSTPNEEKPAKVEIVESDKEPEAKRAKTGDDVKPTKPITTENAAAVPTSPTKSNARPSKVDGVESDGQPAPPSLTEDPTSSAPTSSNGPDIKLTSPDSNKNSISWILTSEPAPSASEEIDAAAVAEYEALKERFRVERTPFLQSLSVHDRLDIKCYKYRQWFGGKVLKISDKKVKIHFHGFKKPVDYDRDDFMHLAPEGTYAAPFDSMSGAKWKQAPSAIDADLDGLSYIPDQTKPKPKKAPAPKRPRPTETKATGEVIVKSVSRSRATPLPQTDLDGNLIVKKEPSPLPPPPRPVGSSKRPKPDDPIDPFLAKGICRDDMPAWLASTSTVKPTGDFKADLEREQEVCSVCLEVEDADGSEYVLCDGGCLGAFHQACVGIAPDTKLDDEWRCDSCVRLEHECPICRKLGLVGESLVKCALEDCGKYYHPECLIGHPLTQVGLKHKTLVCPRHTCDNCYAKKGSEGLMKCTYCSMAYHPRCIPPSCRFNDLAMVCGRDKAMKLPSIPSFYGPGAVVFDGKFKFPDIFLPKVRPAATSVDKEEQQVDVHQPFQFRLPATYLDESNAPPPRFQKLRRNQYLFKPLKLDMNDLPMCQCTDVCDDDCTNRASFVECIGNAGNGDKKERHFNCRVGPDCGNRALQVAAIPKTKVFKTTNGRGFGLRVLEPVKAGALVIEYVGEVLTAWMKQDRMIAHAETSPNNPNYYIMELDKNVYLDGRVKGSDSRFINHSCDPNCHLLKWEVGEFKRIAITALRDIEADEELSYDYQMETTSTDSFKCHCGAVKCRGTMAPDNLNKEAHAKLKLEEDNAKKTKKPPHKKRKRSSTKAVAALAVEPPNRNGGGGNTSRRHVLADDVSIKAELIADVKSEEGAATTDETRSPLTSTSSSTSSPPDTGSPGPAAAAASSNSIRDDNVVGFVDATNIEGGMDTSEEDASPPRPTGDSWVVVVGGCGDAAALTRAGRGFDGVFLIGLTCNRLSVADVMLVSEDGCRWEETLEPFPGAVGMDDGDVIPSTHTHDRVVI</sequence>
<reference evidence="18" key="1">
    <citation type="submission" date="2018-07" db="EMBL/GenBank/DDBJ databases">
        <title>Annotation of Aphanomyces astaci genome assembly.</title>
        <authorList>
            <person name="Studholme D.J."/>
        </authorList>
    </citation>
    <scope>NUCLEOTIDE SEQUENCE [LARGE SCALE GENOMIC DNA]</scope>
    <source>
        <strain evidence="18">Pc</strain>
    </source>
</reference>
<proteinExistence type="predicted"/>
<dbReference type="InterPro" id="IPR055198">
    <property type="entry name" value="NSD_PHD"/>
</dbReference>
<keyword evidence="8 12" id="KW-0863">Zinc-finger</keyword>
<dbReference type="InterPro" id="IPR019787">
    <property type="entry name" value="Znf_PHD-finger"/>
</dbReference>
<feature type="compositionally biased region" description="Polar residues" evidence="13">
    <location>
        <begin position="154"/>
        <end position="166"/>
    </location>
</feature>
<evidence type="ECO:0000256" key="4">
    <source>
        <dbReference type="ARBA" id="ARBA00022603"/>
    </source>
</evidence>
<keyword evidence="7" id="KW-0479">Metal-binding</keyword>
<dbReference type="CDD" id="cd15566">
    <property type="entry name" value="PHD3_NSD"/>
    <property type="match status" value="1"/>
</dbReference>
<feature type="compositionally biased region" description="Basic and acidic residues" evidence="13">
    <location>
        <begin position="41"/>
        <end position="112"/>
    </location>
</feature>
<dbReference type="EMBL" id="MZMZ02005042">
    <property type="protein sequence ID" value="RQM18906.1"/>
    <property type="molecule type" value="Genomic_DNA"/>
</dbReference>
<feature type="compositionally biased region" description="Low complexity" evidence="13">
    <location>
        <begin position="954"/>
        <end position="983"/>
    </location>
</feature>
<evidence type="ECO:0000256" key="3">
    <source>
        <dbReference type="ARBA" id="ARBA00022454"/>
    </source>
</evidence>
<dbReference type="InterPro" id="IPR003616">
    <property type="entry name" value="Post-SET_dom"/>
</dbReference>
<dbReference type="InterPro" id="IPR001214">
    <property type="entry name" value="SET_dom"/>
</dbReference>
<feature type="compositionally biased region" description="Basic residues" evidence="13">
    <location>
        <begin position="886"/>
        <end position="899"/>
    </location>
</feature>
<evidence type="ECO:0000259" key="17">
    <source>
        <dbReference type="PROSITE" id="PS51215"/>
    </source>
</evidence>
<feature type="compositionally biased region" description="Basic residues" evidence="13">
    <location>
        <begin position="314"/>
        <end position="325"/>
    </location>
</feature>
<feature type="domain" description="AWS" evidence="17">
    <location>
        <begin position="665"/>
        <end position="720"/>
    </location>
</feature>
<keyword evidence="3" id="KW-0158">Chromosome</keyword>
<dbReference type="SMART" id="SM00249">
    <property type="entry name" value="PHD"/>
    <property type="match status" value="3"/>
</dbReference>
<dbReference type="PANTHER" id="PTHR22884">
    <property type="entry name" value="SET DOMAIN PROTEINS"/>
    <property type="match status" value="1"/>
</dbReference>
<dbReference type="InterPro" id="IPR013083">
    <property type="entry name" value="Znf_RING/FYVE/PHD"/>
</dbReference>
<dbReference type="Gene3D" id="3.30.40.10">
    <property type="entry name" value="Zinc/RING finger domain, C3HC4 (zinc finger)"/>
    <property type="match status" value="2"/>
</dbReference>
<keyword evidence="5" id="KW-0808">Transferase</keyword>
<dbReference type="InterPro" id="IPR006560">
    <property type="entry name" value="AWS_dom"/>
</dbReference>
<evidence type="ECO:0000256" key="5">
    <source>
        <dbReference type="ARBA" id="ARBA00022679"/>
    </source>
</evidence>
<protein>
    <recommendedName>
        <fullName evidence="20">Histone-lysine N-methyltransferase</fullName>
    </recommendedName>
</protein>
<keyword evidence="4" id="KW-0489">Methyltransferase</keyword>
<evidence type="ECO:0000256" key="7">
    <source>
        <dbReference type="ARBA" id="ARBA00022723"/>
    </source>
</evidence>
<dbReference type="SUPFAM" id="SSF82199">
    <property type="entry name" value="SET domain"/>
    <property type="match status" value="1"/>
</dbReference>
<dbReference type="InterPro" id="IPR046341">
    <property type="entry name" value="SET_dom_sf"/>
</dbReference>
<evidence type="ECO:0000256" key="11">
    <source>
        <dbReference type="ARBA" id="ARBA00023242"/>
    </source>
</evidence>
<keyword evidence="6" id="KW-0949">S-adenosyl-L-methionine</keyword>
<name>A0A3R7Z3L5_APHAT</name>
<dbReference type="SUPFAM" id="SSF57903">
    <property type="entry name" value="FYVE/PHD zinc finger"/>
    <property type="match status" value="1"/>
</dbReference>
<feature type="compositionally biased region" description="Polar residues" evidence="13">
    <location>
        <begin position="1"/>
        <end position="10"/>
    </location>
</feature>
<evidence type="ECO:0000313" key="18">
    <source>
        <dbReference type="EMBL" id="RQM18906.1"/>
    </source>
</evidence>
<evidence type="ECO:0000256" key="13">
    <source>
        <dbReference type="SAM" id="MobiDB-lite"/>
    </source>
</evidence>
<evidence type="ECO:0008006" key="20">
    <source>
        <dbReference type="Google" id="ProtNLM"/>
    </source>
</evidence>
<dbReference type="PROSITE" id="PS50868">
    <property type="entry name" value="POST_SET"/>
    <property type="match status" value="1"/>
</dbReference>
<evidence type="ECO:0000256" key="9">
    <source>
        <dbReference type="ARBA" id="ARBA00022833"/>
    </source>
</evidence>
<dbReference type="PROSITE" id="PS50016">
    <property type="entry name" value="ZF_PHD_2"/>
    <property type="match status" value="1"/>
</dbReference>
<dbReference type="Pfam" id="PF22908">
    <property type="entry name" value="PHD_NSD"/>
    <property type="match status" value="1"/>
</dbReference>
<dbReference type="InterPro" id="IPR001965">
    <property type="entry name" value="Znf_PHD"/>
</dbReference>
<feature type="compositionally biased region" description="Polar residues" evidence="13">
    <location>
        <begin position="115"/>
        <end position="134"/>
    </location>
</feature>
<dbReference type="Proteomes" id="UP000284702">
    <property type="component" value="Unassembled WGS sequence"/>
</dbReference>
<feature type="domain" description="Post-SET" evidence="16">
    <location>
        <begin position="849"/>
        <end position="865"/>
    </location>
</feature>
<feature type="region of interest" description="Disordered" evidence="13">
    <location>
        <begin position="875"/>
        <end position="924"/>
    </location>
</feature>
<feature type="region of interest" description="Disordered" evidence="13">
    <location>
        <begin position="1"/>
        <end position="25"/>
    </location>
</feature>
<evidence type="ECO:0000313" key="19">
    <source>
        <dbReference type="Proteomes" id="UP000284702"/>
    </source>
</evidence>
<comment type="caution">
    <text evidence="18">The sequence shown here is derived from an EMBL/GenBank/DDBJ whole genome shotgun (WGS) entry which is preliminary data.</text>
</comment>
<evidence type="ECO:0000256" key="2">
    <source>
        <dbReference type="ARBA" id="ARBA00004286"/>
    </source>
</evidence>
<dbReference type="PROSITE" id="PS01359">
    <property type="entry name" value="ZF_PHD_1"/>
    <property type="match status" value="1"/>
</dbReference>
<dbReference type="InterPro" id="IPR019786">
    <property type="entry name" value="Zinc_finger_PHD-type_CS"/>
</dbReference>
<feature type="region of interest" description="Disordered" evidence="13">
    <location>
        <begin position="304"/>
        <end position="386"/>
    </location>
</feature>
<evidence type="ECO:0000256" key="12">
    <source>
        <dbReference type="PROSITE-ProRule" id="PRU00146"/>
    </source>
</evidence>
<feature type="domain" description="PHD-type" evidence="14">
    <location>
        <begin position="423"/>
        <end position="476"/>
    </location>
</feature>
<feature type="domain" description="SET" evidence="15">
    <location>
        <begin position="722"/>
        <end position="842"/>
    </location>
</feature>
<keyword evidence="9" id="KW-0862">Zinc</keyword>
<dbReference type="CDD" id="cd15565">
    <property type="entry name" value="PHD2_NSD"/>
    <property type="match status" value="1"/>
</dbReference>
<keyword evidence="19" id="KW-1185">Reference proteome</keyword>
<dbReference type="GO" id="GO:0005634">
    <property type="term" value="C:nucleus"/>
    <property type="evidence" value="ECO:0007669"/>
    <property type="project" value="UniProtKB-SubCell"/>
</dbReference>
<accession>A0A3R7Z3L5</accession>
<gene>
    <name evidence="18" type="ORF">B5M09_010410</name>
</gene>
<dbReference type="GO" id="GO:0008270">
    <property type="term" value="F:zinc ion binding"/>
    <property type="evidence" value="ECO:0007669"/>
    <property type="project" value="UniProtKB-KW"/>
</dbReference>
<evidence type="ECO:0000256" key="1">
    <source>
        <dbReference type="ARBA" id="ARBA00004123"/>
    </source>
</evidence>
<evidence type="ECO:0000256" key="10">
    <source>
        <dbReference type="ARBA" id="ARBA00022853"/>
    </source>
</evidence>
<feature type="region of interest" description="Disordered" evidence="13">
    <location>
        <begin position="941"/>
        <end position="984"/>
    </location>
</feature>
<dbReference type="GO" id="GO:0042054">
    <property type="term" value="F:histone methyltransferase activity"/>
    <property type="evidence" value="ECO:0007669"/>
    <property type="project" value="InterPro"/>
</dbReference>
<dbReference type="InterPro" id="IPR011011">
    <property type="entry name" value="Znf_FYVE_PHD"/>
</dbReference>
<dbReference type="InterPro" id="IPR050777">
    <property type="entry name" value="SET2_Histone-Lys_MeTrsfase"/>
</dbReference>
<dbReference type="VEuPathDB" id="FungiDB:H257_02029"/>
<evidence type="ECO:0000259" key="14">
    <source>
        <dbReference type="PROSITE" id="PS50016"/>
    </source>
</evidence>
<evidence type="ECO:0000259" key="15">
    <source>
        <dbReference type="PROSITE" id="PS50280"/>
    </source>
</evidence>
<keyword evidence="11" id="KW-0539">Nucleus</keyword>
<dbReference type="PROSITE" id="PS50280">
    <property type="entry name" value="SET"/>
    <property type="match status" value="1"/>
</dbReference>
<keyword evidence="10" id="KW-0156">Chromatin regulator</keyword>
<feature type="compositionally biased region" description="Basic and acidic residues" evidence="13">
    <location>
        <begin position="875"/>
        <end position="885"/>
    </location>
</feature>
<dbReference type="AlphaFoldDB" id="A0A3R7Z3L5"/>
<dbReference type="PROSITE" id="PS51215">
    <property type="entry name" value="AWS"/>
    <property type="match status" value="1"/>
</dbReference>